<dbReference type="NCBIfam" id="TIGR00059">
    <property type="entry name" value="L17"/>
    <property type="match status" value="1"/>
</dbReference>
<keyword evidence="3 4" id="KW-0687">Ribonucleoprotein</keyword>
<dbReference type="SMR" id="D2C3W9"/>
<accession>D2C3W9</accession>
<dbReference type="RefSeq" id="WP_011943803.1">
    <property type="nucleotide sequence ID" value="NC_013642.1"/>
</dbReference>
<evidence type="ECO:0000313" key="7">
    <source>
        <dbReference type="Proteomes" id="UP000000940"/>
    </source>
</evidence>
<dbReference type="HOGENOM" id="CLU_074407_2_0_0"/>
<dbReference type="GO" id="GO:0003735">
    <property type="term" value="F:structural constituent of ribosome"/>
    <property type="evidence" value="ECO:0007669"/>
    <property type="project" value="InterPro"/>
</dbReference>
<dbReference type="InterPro" id="IPR036373">
    <property type="entry name" value="Ribosomal_bL17_sf"/>
</dbReference>
<comment type="similarity">
    <text evidence="1 4 5">Belongs to the bacterial ribosomal protein bL17 family.</text>
</comment>
<proteinExistence type="inferred from homology"/>
<dbReference type="Gene3D" id="3.90.1030.10">
    <property type="entry name" value="Ribosomal protein L17"/>
    <property type="match status" value="1"/>
</dbReference>
<dbReference type="FunFam" id="3.90.1030.10:FF:000016">
    <property type="entry name" value="50S ribosomal protein L17"/>
    <property type="match status" value="1"/>
</dbReference>
<dbReference type="GO" id="GO:0022625">
    <property type="term" value="C:cytosolic large ribosomal subunit"/>
    <property type="evidence" value="ECO:0007669"/>
    <property type="project" value="TreeGrafter"/>
</dbReference>
<evidence type="ECO:0000256" key="5">
    <source>
        <dbReference type="RuleBase" id="RU000660"/>
    </source>
</evidence>
<comment type="subunit">
    <text evidence="4">Part of the 50S ribosomal subunit. Contacts protein L32.</text>
</comment>
<organism evidence="6 7">
    <name type="scientific">Thermotoga petrophila (strain ATCC BAA-489 / DSM 13996 / JCM 10882 / RKU-10)</name>
    <name type="common">Thermotoga naphthophila</name>
    <dbReference type="NCBI Taxonomy" id="590168"/>
    <lineage>
        <taxon>Bacteria</taxon>
        <taxon>Thermotogati</taxon>
        <taxon>Thermotogota</taxon>
        <taxon>Thermotogae</taxon>
        <taxon>Thermotogales</taxon>
        <taxon>Thermotogaceae</taxon>
        <taxon>Thermotoga</taxon>
    </lineage>
</organism>
<sequence>MRHRVKRHRLGRYGSHRKSLLRNLSREIVEHGSIVTTTAKAKALKILMDKLVSKAIEAATTDDKAKSVHLRRQINAVLGDRRLTNKLVDEIAKNYVGRHGGYVRVLRIGFRRGDAAEMSLVQLVEASSQEG</sequence>
<keyword evidence="7" id="KW-1185">Reference proteome</keyword>
<dbReference type="KEGG" id="tnp:Tnap_1338"/>
<evidence type="ECO:0000313" key="6">
    <source>
        <dbReference type="EMBL" id="ADA67423.1"/>
    </source>
</evidence>
<name>D2C3W9_THEP2</name>
<dbReference type="Proteomes" id="UP000000940">
    <property type="component" value="Chromosome"/>
</dbReference>
<evidence type="ECO:0000256" key="4">
    <source>
        <dbReference type="HAMAP-Rule" id="MF_01368"/>
    </source>
</evidence>
<dbReference type="AlphaFoldDB" id="D2C3W9"/>
<dbReference type="EMBL" id="CP001839">
    <property type="protein sequence ID" value="ADA67423.1"/>
    <property type="molecule type" value="Genomic_DNA"/>
</dbReference>
<dbReference type="HAMAP" id="MF_01368">
    <property type="entry name" value="Ribosomal_bL17"/>
    <property type="match status" value="1"/>
</dbReference>
<dbReference type="Pfam" id="PF01196">
    <property type="entry name" value="Ribosomal_L17"/>
    <property type="match status" value="1"/>
</dbReference>
<dbReference type="PANTHER" id="PTHR14413">
    <property type="entry name" value="RIBOSOMAL PROTEIN L17"/>
    <property type="match status" value="1"/>
</dbReference>
<dbReference type="InterPro" id="IPR000456">
    <property type="entry name" value="Ribosomal_bL17"/>
</dbReference>
<dbReference type="SUPFAM" id="SSF64263">
    <property type="entry name" value="Prokaryotic ribosomal protein L17"/>
    <property type="match status" value="1"/>
</dbReference>
<protein>
    <recommendedName>
        <fullName evidence="4">Large ribosomal subunit protein bL17</fullName>
    </recommendedName>
</protein>
<reference evidence="6 7" key="1">
    <citation type="submission" date="2009-12" db="EMBL/GenBank/DDBJ databases">
        <title>Complete sequence of Thermotoga petrophila RKU-1.</title>
        <authorList>
            <consortium name="US DOE Joint Genome Institute"/>
            <person name="Lucas S."/>
            <person name="Copeland A."/>
            <person name="Lapidus A."/>
            <person name="Glavina del Rio T."/>
            <person name="Dalin E."/>
            <person name="Tice H."/>
            <person name="Bruce D."/>
            <person name="Goodwin L."/>
            <person name="Pitluck S."/>
            <person name="Munk A.C."/>
            <person name="Brettin T."/>
            <person name="Detter J.C."/>
            <person name="Han C."/>
            <person name="Tapia R."/>
            <person name="Larimer F."/>
            <person name="Land M."/>
            <person name="Hauser L."/>
            <person name="Kyrpides N."/>
            <person name="Mikhailova N."/>
            <person name="Nelson K.E."/>
            <person name="Gogarten J.P."/>
            <person name="Noll K.M."/>
        </authorList>
    </citation>
    <scope>NUCLEOTIDE SEQUENCE [LARGE SCALE GENOMIC DNA]</scope>
    <source>
        <strain evidence="7">ATCC BAA-489 / DSM 13996 / JCM 10882 / RKU-10</strain>
    </source>
</reference>
<dbReference type="PANTHER" id="PTHR14413:SF16">
    <property type="entry name" value="LARGE RIBOSOMAL SUBUNIT PROTEIN BL17M"/>
    <property type="match status" value="1"/>
</dbReference>
<gene>
    <name evidence="4" type="primary">rplQ</name>
    <name evidence="6" type="ordered locus">Tnap_1338</name>
</gene>
<evidence type="ECO:0000256" key="1">
    <source>
        <dbReference type="ARBA" id="ARBA00008777"/>
    </source>
</evidence>
<evidence type="ECO:0000256" key="3">
    <source>
        <dbReference type="ARBA" id="ARBA00023274"/>
    </source>
</evidence>
<evidence type="ECO:0000256" key="2">
    <source>
        <dbReference type="ARBA" id="ARBA00022980"/>
    </source>
</evidence>
<dbReference type="GO" id="GO:0006412">
    <property type="term" value="P:translation"/>
    <property type="evidence" value="ECO:0007669"/>
    <property type="project" value="UniProtKB-UniRule"/>
</dbReference>
<keyword evidence="2 4" id="KW-0689">Ribosomal protein</keyword>